<organism evidence="15 16">
    <name type="scientific">Pseudothermotoga lettingae (strain ATCC BAA-301 / DSM 14385 / NBRC 107922 / TMO)</name>
    <name type="common">Thermotoga lettingae</name>
    <dbReference type="NCBI Taxonomy" id="416591"/>
    <lineage>
        <taxon>Bacteria</taxon>
        <taxon>Thermotogati</taxon>
        <taxon>Thermotogota</taxon>
        <taxon>Thermotogae</taxon>
        <taxon>Thermotogales</taxon>
        <taxon>Thermotogaceae</taxon>
        <taxon>Pseudothermotoga</taxon>
    </lineage>
</organism>
<dbReference type="GO" id="GO:0003848">
    <property type="term" value="F:2-amino-4-hydroxy-6-hydroxymethyldihydropteridine diphosphokinase activity"/>
    <property type="evidence" value="ECO:0007669"/>
    <property type="project" value="InterPro"/>
</dbReference>
<comment type="cofactor">
    <cofactor evidence="13">
        <name>Mg(2+)</name>
        <dbReference type="ChEBI" id="CHEBI:18420"/>
    </cofactor>
</comment>
<dbReference type="GO" id="GO:0005737">
    <property type="term" value="C:cytoplasm"/>
    <property type="evidence" value="ECO:0007669"/>
    <property type="project" value="UniProtKB-SubCell"/>
</dbReference>
<comment type="function">
    <text evidence="13">Transfers the 4'-phosphopantetheine moiety from coenzyme A to a Ser of acyl-carrier-protein.</text>
</comment>
<dbReference type="EC" id="2.7.8.7" evidence="13"/>
<keyword evidence="7 13" id="KW-0276">Fatty acid metabolism</keyword>
<dbReference type="RefSeq" id="WP_012002316.1">
    <property type="nucleotide sequence ID" value="NC_009828.1"/>
</dbReference>
<dbReference type="InterPro" id="IPR000550">
    <property type="entry name" value="Hppk"/>
</dbReference>
<dbReference type="GO" id="GO:0000287">
    <property type="term" value="F:magnesium ion binding"/>
    <property type="evidence" value="ECO:0007669"/>
    <property type="project" value="UniProtKB-UniRule"/>
</dbReference>
<dbReference type="GO" id="GO:0008897">
    <property type="term" value="F:holo-[acyl-carrier-protein] synthase activity"/>
    <property type="evidence" value="ECO:0007669"/>
    <property type="project" value="UniProtKB-UniRule"/>
</dbReference>
<keyword evidence="8" id="KW-0067">ATP-binding</keyword>
<dbReference type="GO" id="GO:0016301">
    <property type="term" value="F:kinase activity"/>
    <property type="evidence" value="ECO:0007669"/>
    <property type="project" value="UniProtKB-KW"/>
</dbReference>
<keyword evidence="6 15" id="KW-0418">Kinase</keyword>
<name>A8F3V1_PSELT</name>
<dbReference type="eggNOG" id="COG0801">
    <property type="taxonomic scope" value="Bacteria"/>
</dbReference>
<dbReference type="Gene3D" id="3.90.470.20">
    <property type="entry name" value="4'-phosphopantetheinyl transferase domain"/>
    <property type="match status" value="1"/>
</dbReference>
<reference evidence="15 16" key="1">
    <citation type="submission" date="2007-08" db="EMBL/GenBank/DDBJ databases">
        <title>Complete sequence of Thermotoga lettingae TMO.</title>
        <authorList>
            <consortium name="US DOE Joint Genome Institute"/>
            <person name="Copeland A."/>
            <person name="Lucas S."/>
            <person name="Lapidus A."/>
            <person name="Barry K."/>
            <person name="Glavina del Rio T."/>
            <person name="Dalin E."/>
            <person name="Tice H."/>
            <person name="Pitluck S."/>
            <person name="Foster B."/>
            <person name="Bruce D."/>
            <person name="Schmutz J."/>
            <person name="Larimer F."/>
            <person name="Land M."/>
            <person name="Hauser L."/>
            <person name="Kyrpides N."/>
            <person name="Mikhailova N."/>
            <person name="Nelson K."/>
            <person name="Gogarten J.P."/>
            <person name="Noll K."/>
            <person name="Richardson P."/>
        </authorList>
    </citation>
    <scope>NUCLEOTIDE SEQUENCE [LARGE SCALE GENOMIC DNA]</scope>
    <source>
        <strain evidence="16">ATCC BAA-301 / DSM 14385 / NBRC 107922 / TMO</strain>
    </source>
</reference>
<dbReference type="InterPro" id="IPR004568">
    <property type="entry name" value="Ppantetheine-prot_Trfase_dom"/>
</dbReference>
<feature type="binding site" evidence="13">
    <location>
        <position position="8"/>
    </location>
    <ligand>
        <name>Mg(2+)</name>
        <dbReference type="ChEBI" id="CHEBI:18420"/>
    </ligand>
</feature>
<dbReference type="InterPro" id="IPR002582">
    <property type="entry name" value="ACPS"/>
</dbReference>
<comment type="catalytic activity">
    <reaction evidence="13">
        <text>apo-[ACP] + CoA = holo-[ACP] + adenosine 3',5'-bisphosphate + H(+)</text>
        <dbReference type="Rhea" id="RHEA:12068"/>
        <dbReference type="Rhea" id="RHEA-COMP:9685"/>
        <dbReference type="Rhea" id="RHEA-COMP:9690"/>
        <dbReference type="ChEBI" id="CHEBI:15378"/>
        <dbReference type="ChEBI" id="CHEBI:29999"/>
        <dbReference type="ChEBI" id="CHEBI:57287"/>
        <dbReference type="ChEBI" id="CHEBI:58343"/>
        <dbReference type="ChEBI" id="CHEBI:64479"/>
        <dbReference type="EC" id="2.7.8.7"/>
    </reaction>
</comment>
<sequence>MIVGIGIDVVKIDRVELSLSKRILGPLEQLEFESIKDKKTYLAARFAAKEAFFKAIGTGVKNYSFTDIEIIHNHAGKPLLLFHRGFYFNFAHISITHDFVAAAQIILEKRPGNVYIGVGSNLEDRLKNIQQACNLMESRKIKIIKKSSIYETDPYGVKDQPDFYNCVLEVDTDFSVEELLNMLLKIEQEMGRKREKKWGPRIIDLDILMYGNTVYKLPDLSVPHYDLINRQFVIVPLLEIKAIDHPIYGELKNFVGERRDWRLVTKNW</sequence>
<dbReference type="Gene3D" id="3.30.70.560">
    <property type="entry name" value="7,8-Dihydro-6-hydroxymethylpterin-pyrophosphokinase HPPK"/>
    <property type="match status" value="1"/>
</dbReference>
<dbReference type="CDD" id="cd00483">
    <property type="entry name" value="HPPK"/>
    <property type="match status" value="1"/>
</dbReference>
<evidence type="ECO:0000256" key="1">
    <source>
        <dbReference type="ARBA" id="ARBA00005051"/>
    </source>
</evidence>
<dbReference type="EMBL" id="CP000812">
    <property type="protein sequence ID" value="ABV32835.1"/>
    <property type="molecule type" value="Genomic_DNA"/>
</dbReference>
<dbReference type="GO" id="GO:0005524">
    <property type="term" value="F:ATP binding"/>
    <property type="evidence" value="ECO:0007669"/>
    <property type="project" value="UniProtKB-KW"/>
</dbReference>
<evidence type="ECO:0000256" key="3">
    <source>
        <dbReference type="ARBA" id="ARBA00022679"/>
    </source>
</evidence>
<dbReference type="HAMAP" id="MF_00101">
    <property type="entry name" value="AcpS"/>
    <property type="match status" value="1"/>
</dbReference>
<protein>
    <recommendedName>
        <fullName evidence="13">Holo-[acyl-carrier-protein] synthase</fullName>
        <shortName evidence="13">Holo-ACP synthase</shortName>
        <ecNumber evidence="13">2.7.8.7</ecNumber>
    </recommendedName>
    <alternativeName>
        <fullName evidence="13">4'-phosphopantetheinyl transferase AcpS</fullName>
    </alternativeName>
</protein>
<evidence type="ECO:0000313" key="15">
    <source>
        <dbReference type="EMBL" id="ABV32835.1"/>
    </source>
</evidence>
<dbReference type="AlphaFoldDB" id="A8F3V1"/>
<dbReference type="NCBIfam" id="TIGR00516">
    <property type="entry name" value="acpS"/>
    <property type="match status" value="1"/>
</dbReference>
<dbReference type="GO" id="GO:0046654">
    <property type="term" value="P:tetrahydrofolate biosynthetic process"/>
    <property type="evidence" value="ECO:0007669"/>
    <property type="project" value="UniProtKB-UniPathway"/>
</dbReference>
<dbReference type="HOGENOM" id="CLU_1000219_0_0_0"/>
<dbReference type="Pfam" id="PF01648">
    <property type="entry name" value="ACPS"/>
    <property type="match status" value="1"/>
</dbReference>
<evidence type="ECO:0000313" key="16">
    <source>
        <dbReference type="Proteomes" id="UP000002016"/>
    </source>
</evidence>
<comment type="pathway">
    <text evidence="1">Cofactor biosynthesis; tetrahydrofolate biosynthesis; 2-amino-4-hydroxy-6-hydroxymethyl-7,8-dihydropteridine diphosphate from 7,8-dihydroneopterin triphosphate: step 4/4.</text>
</comment>
<dbReference type="KEGG" id="tle:Tlet_0265"/>
<dbReference type="SUPFAM" id="SSF55083">
    <property type="entry name" value="6-hydroxymethyl-7,8-dihydropterin pyrophosphokinase, HPPK"/>
    <property type="match status" value="1"/>
</dbReference>
<dbReference type="GO" id="GO:0006633">
    <property type="term" value="P:fatty acid biosynthetic process"/>
    <property type="evidence" value="ECO:0007669"/>
    <property type="project" value="UniProtKB-UniRule"/>
</dbReference>
<dbReference type="Pfam" id="PF01288">
    <property type="entry name" value="HPPK"/>
    <property type="match status" value="1"/>
</dbReference>
<feature type="binding site" evidence="13">
    <location>
        <position position="50"/>
    </location>
    <ligand>
        <name>Mg(2+)</name>
        <dbReference type="ChEBI" id="CHEBI:18420"/>
    </ligand>
</feature>
<evidence type="ECO:0000256" key="10">
    <source>
        <dbReference type="ARBA" id="ARBA00022909"/>
    </source>
</evidence>
<dbReference type="PROSITE" id="PS00794">
    <property type="entry name" value="HPPK"/>
    <property type="match status" value="1"/>
</dbReference>
<dbReference type="NCBIfam" id="TIGR00556">
    <property type="entry name" value="pantethn_trn"/>
    <property type="match status" value="1"/>
</dbReference>
<accession>A8F3V1</accession>
<dbReference type="SUPFAM" id="SSF56214">
    <property type="entry name" value="4'-phosphopantetheinyl transferase"/>
    <property type="match status" value="1"/>
</dbReference>
<evidence type="ECO:0000256" key="5">
    <source>
        <dbReference type="ARBA" id="ARBA00022741"/>
    </source>
</evidence>
<keyword evidence="11 13" id="KW-0443">Lipid metabolism</keyword>
<evidence type="ECO:0000256" key="12">
    <source>
        <dbReference type="ARBA" id="ARBA00023160"/>
    </source>
</evidence>
<dbReference type="UniPathway" id="UPA00077">
    <property type="reaction ID" value="UER00155"/>
</dbReference>
<comment type="subcellular location">
    <subcellularLocation>
        <location evidence="13">Cytoplasm</location>
    </subcellularLocation>
</comment>
<evidence type="ECO:0000256" key="6">
    <source>
        <dbReference type="ARBA" id="ARBA00022777"/>
    </source>
</evidence>
<dbReference type="Proteomes" id="UP000002016">
    <property type="component" value="Chromosome"/>
</dbReference>
<dbReference type="PANTHER" id="PTHR43071">
    <property type="entry name" value="2-AMINO-4-HYDROXY-6-HYDROXYMETHYLDIHYDROPTERIDINE PYROPHOSPHOKINASE"/>
    <property type="match status" value="1"/>
</dbReference>
<evidence type="ECO:0000256" key="4">
    <source>
        <dbReference type="ARBA" id="ARBA00022723"/>
    </source>
</evidence>
<keyword evidence="16" id="KW-1185">Reference proteome</keyword>
<proteinExistence type="inferred from homology"/>
<reference evidence="15 16" key="2">
    <citation type="journal article" date="2009" name="Proc. Natl. Acad. Sci. U.S.A.">
        <title>On the chimeric nature, thermophilic origin, and phylogenetic placement of the Thermotogales.</title>
        <authorList>
            <person name="Zhaxybayeva O."/>
            <person name="Swithers K.S."/>
            <person name="Lapierre P."/>
            <person name="Fournier G.P."/>
            <person name="Bickhart D.M."/>
            <person name="DeBoy R.T."/>
            <person name="Nelson K.E."/>
            <person name="Nesbo C.L."/>
            <person name="Doolittle W.F."/>
            <person name="Gogarten J.P."/>
            <person name="Noll K.M."/>
        </authorList>
    </citation>
    <scope>NUCLEOTIDE SEQUENCE [LARGE SCALE GENOMIC DNA]</scope>
    <source>
        <strain evidence="16">ATCC BAA-301 / DSM 14385 / NBRC 107922 / TMO</strain>
    </source>
</reference>
<keyword evidence="12 13" id="KW-0275">Fatty acid biosynthesis</keyword>
<dbReference type="InterPro" id="IPR008278">
    <property type="entry name" value="4-PPantetheinyl_Trfase_dom"/>
</dbReference>
<evidence type="ECO:0000256" key="8">
    <source>
        <dbReference type="ARBA" id="ARBA00022840"/>
    </source>
</evidence>
<evidence type="ECO:0000256" key="11">
    <source>
        <dbReference type="ARBA" id="ARBA00023098"/>
    </source>
</evidence>
<dbReference type="InterPro" id="IPR035907">
    <property type="entry name" value="Hppk_sf"/>
</dbReference>
<dbReference type="OrthoDB" id="9808041at2"/>
<dbReference type="eggNOG" id="COG0736">
    <property type="taxonomic scope" value="Bacteria"/>
</dbReference>
<dbReference type="GO" id="GO:0046656">
    <property type="term" value="P:folic acid biosynthetic process"/>
    <property type="evidence" value="ECO:0007669"/>
    <property type="project" value="UniProtKB-KW"/>
</dbReference>
<evidence type="ECO:0000256" key="2">
    <source>
        <dbReference type="ARBA" id="ARBA00022516"/>
    </source>
</evidence>
<evidence type="ECO:0000259" key="14">
    <source>
        <dbReference type="PROSITE" id="PS00794"/>
    </source>
</evidence>
<keyword evidence="10" id="KW-0289">Folate biosynthesis</keyword>
<dbReference type="NCBIfam" id="TIGR01498">
    <property type="entry name" value="folK"/>
    <property type="match status" value="1"/>
</dbReference>
<keyword evidence="9 13" id="KW-0460">Magnesium</keyword>
<dbReference type="InterPro" id="IPR037143">
    <property type="entry name" value="4-PPantetheinyl_Trfase_dom_sf"/>
</dbReference>
<gene>
    <name evidence="13" type="primary">acpS</name>
    <name evidence="15" type="ordered locus">Tlet_0265</name>
</gene>
<keyword evidence="3 13" id="KW-0808">Transferase</keyword>
<evidence type="ECO:0000256" key="7">
    <source>
        <dbReference type="ARBA" id="ARBA00022832"/>
    </source>
</evidence>
<evidence type="ECO:0000256" key="9">
    <source>
        <dbReference type="ARBA" id="ARBA00022842"/>
    </source>
</evidence>
<keyword evidence="5" id="KW-0547">Nucleotide-binding</keyword>
<keyword evidence="2 13" id="KW-0444">Lipid biosynthesis</keyword>
<comment type="similarity">
    <text evidence="13">Belongs to the P-Pant transferase superfamily. AcpS family.</text>
</comment>
<keyword evidence="13" id="KW-0963">Cytoplasm</keyword>
<dbReference type="STRING" id="416591.Tlet_0265"/>
<evidence type="ECO:0000256" key="13">
    <source>
        <dbReference type="HAMAP-Rule" id="MF_00101"/>
    </source>
</evidence>
<dbReference type="PANTHER" id="PTHR43071:SF1">
    <property type="entry name" value="2-AMINO-4-HYDROXY-6-HYDROXYMETHYLDIHYDROPTERIDINE PYROPHOSPHOKINASE"/>
    <property type="match status" value="1"/>
</dbReference>
<keyword evidence="4 13" id="KW-0479">Metal-binding</keyword>
<feature type="domain" description="7,8-dihydro-6-hydroxymethylpterin-pyrophosphokinase" evidence="14">
    <location>
        <begin position="197"/>
        <end position="208"/>
    </location>
</feature>